<dbReference type="HOGENOM" id="CLU_023853_0_0_4"/>
<name>G4QCC0_TAYAM</name>
<dbReference type="OrthoDB" id="9802051at2"/>
<dbReference type="SUPFAM" id="SSF110849">
    <property type="entry name" value="ParB/Sulfiredoxin"/>
    <property type="match status" value="1"/>
</dbReference>
<keyword evidence="3" id="KW-0238">DNA-binding</keyword>
<gene>
    <name evidence="7" type="ordered locus">TASI_1573</name>
</gene>
<reference evidence="7 8" key="2">
    <citation type="journal article" date="2012" name="PLoS ONE">
        <title>Genomic characterization of the taylorella genus.</title>
        <authorList>
            <person name="Hebert L."/>
            <person name="Moumen B."/>
            <person name="Pons N."/>
            <person name="Duquesne F."/>
            <person name="Breuil M.F."/>
            <person name="Goux D."/>
            <person name="Batto J.M."/>
            <person name="Laugier C."/>
            <person name="Renault P."/>
            <person name="Petry S."/>
        </authorList>
    </citation>
    <scope>NUCLEOTIDE SEQUENCE [LARGE SCALE GENOMIC DNA]</scope>
    <source>
        <strain evidence="7 8">MCE3</strain>
    </source>
</reference>
<dbReference type="NCBIfam" id="TIGR00180">
    <property type="entry name" value="parB_part"/>
    <property type="match status" value="1"/>
</dbReference>
<evidence type="ECO:0000256" key="5">
    <source>
        <dbReference type="SAM" id="MobiDB-lite"/>
    </source>
</evidence>
<dbReference type="Proteomes" id="UP000009284">
    <property type="component" value="Chromosome"/>
</dbReference>
<dbReference type="InterPro" id="IPR041468">
    <property type="entry name" value="HTH_ParB/Spo0J"/>
</dbReference>
<evidence type="ECO:0000256" key="4">
    <source>
        <dbReference type="ARBA" id="ARBA00025472"/>
    </source>
</evidence>
<reference key="1">
    <citation type="submission" date="2011-09" db="EMBL/GenBank/DDBJ databases">
        <title>Genomic characterization of the Taylorella genus.</title>
        <authorList>
            <person name="Hebert L."/>
            <person name="Moumen B."/>
            <person name="Pons N."/>
            <person name="Duquesne F."/>
            <person name="Breuil M.-F."/>
            <person name="Goux D."/>
            <person name="Batto J.-M."/>
            <person name="Renault P."/>
            <person name="Laugier C."/>
            <person name="Petry S."/>
        </authorList>
    </citation>
    <scope>NUCLEOTIDE SEQUENCE</scope>
    <source>
        <strain>MCE3</strain>
    </source>
</reference>
<dbReference type="AlphaFoldDB" id="G4QCC0"/>
<evidence type="ECO:0000256" key="1">
    <source>
        <dbReference type="ARBA" id="ARBA00006295"/>
    </source>
</evidence>
<evidence type="ECO:0000256" key="2">
    <source>
        <dbReference type="ARBA" id="ARBA00022829"/>
    </source>
</evidence>
<evidence type="ECO:0000256" key="3">
    <source>
        <dbReference type="ARBA" id="ARBA00023125"/>
    </source>
</evidence>
<dbReference type="eggNOG" id="COG1475">
    <property type="taxonomic scope" value="Bacteria"/>
</dbReference>
<dbReference type="Pfam" id="PF02195">
    <property type="entry name" value="ParB_N"/>
    <property type="match status" value="1"/>
</dbReference>
<dbReference type="SUPFAM" id="SSF109709">
    <property type="entry name" value="KorB DNA-binding domain-like"/>
    <property type="match status" value="1"/>
</dbReference>
<dbReference type="InterPro" id="IPR057240">
    <property type="entry name" value="ParB_dimer_C"/>
</dbReference>
<dbReference type="FunFam" id="3.90.1530.30:FF:000001">
    <property type="entry name" value="Chromosome partitioning protein ParB"/>
    <property type="match status" value="1"/>
</dbReference>
<dbReference type="CDD" id="cd16393">
    <property type="entry name" value="SPO0J_N"/>
    <property type="match status" value="1"/>
</dbReference>
<dbReference type="Gene3D" id="1.10.10.2830">
    <property type="match status" value="1"/>
</dbReference>
<dbReference type="PANTHER" id="PTHR33375">
    <property type="entry name" value="CHROMOSOME-PARTITIONING PROTEIN PARB-RELATED"/>
    <property type="match status" value="1"/>
</dbReference>
<dbReference type="InterPro" id="IPR050336">
    <property type="entry name" value="Chromosome_partition/occlusion"/>
</dbReference>
<evidence type="ECO:0000259" key="6">
    <source>
        <dbReference type="SMART" id="SM00470"/>
    </source>
</evidence>
<dbReference type="PANTHER" id="PTHR33375:SF1">
    <property type="entry name" value="CHROMOSOME-PARTITIONING PROTEIN PARB-RELATED"/>
    <property type="match status" value="1"/>
</dbReference>
<feature type="region of interest" description="Disordered" evidence="5">
    <location>
        <begin position="1"/>
        <end position="27"/>
    </location>
</feature>
<dbReference type="Pfam" id="PF23552">
    <property type="entry name" value="ParB_C"/>
    <property type="match status" value="1"/>
</dbReference>
<dbReference type="Pfam" id="PF17762">
    <property type="entry name" value="HTH_ParB"/>
    <property type="match status" value="1"/>
</dbReference>
<accession>G4QCC0</accession>
<evidence type="ECO:0000313" key="7">
    <source>
        <dbReference type="EMBL" id="AEP37307.1"/>
    </source>
</evidence>
<sequence length="316" mass="35309">MATRSNKKTISKKPTKTSSVGSKNKRGLGGLGLSNLLREDIDVLEVIKTPDPASVVELPLSKLQPGKYQPRKHMDSENLDDLTNSIKNQGVMIPILVRPISNDKYEIIAGERRFRAATKAGLSEIPALIKEANDEQASIMALVENMQREDLKPLEEARGIRQLIDEFKFTHEQAAKAVGRSRSFTTNLLRLFNLAPIVQELLDDGKLDMGHARALLALDSAQQIILANQVVAKGLSVRETERLVSKQSEDIKTSKPKNKKKSNDILRLESQLSDHFNTTVNLKMSSKEKGQLIMNFHSWDQLNEILDKQGVLELLD</sequence>
<protein>
    <submittedName>
        <fullName evidence="7">Chromosome (Plasmid) partitioning protein ParB</fullName>
    </submittedName>
</protein>
<dbReference type="InterPro" id="IPR003115">
    <property type="entry name" value="ParB_N"/>
</dbReference>
<comment type="function">
    <text evidence="4">Involved in chromosome partition. Localize to both poles of the predivisional cell following completion of DNA replication. Binds to the DNA origin of replication.</text>
</comment>
<dbReference type="SMART" id="SM00470">
    <property type="entry name" value="ParB"/>
    <property type="match status" value="1"/>
</dbReference>
<dbReference type="FunFam" id="1.10.10.2830:FF:000001">
    <property type="entry name" value="Chromosome partitioning protein ParB"/>
    <property type="match status" value="1"/>
</dbReference>
<dbReference type="GO" id="GO:0045881">
    <property type="term" value="P:positive regulation of sporulation resulting in formation of a cellular spore"/>
    <property type="evidence" value="ECO:0007669"/>
    <property type="project" value="TreeGrafter"/>
</dbReference>
<feature type="compositionally biased region" description="Basic residues" evidence="5">
    <location>
        <begin position="1"/>
        <end position="15"/>
    </location>
</feature>
<dbReference type="STRING" id="1008459.TASI_1573"/>
<dbReference type="Gene3D" id="3.90.1530.30">
    <property type="match status" value="1"/>
</dbReference>
<comment type="similarity">
    <text evidence="1">Belongs to the ParB family.</text>
</comment>
<keyword evidence="8" id="KW-1185">Reference proteome</keyword>
<feature type="domain" description="ParB-like N-terminal" evidence="6">
    <location>
        <begin position="56"/>
        <end position="146"/>
    </location>
</feature>
<evidence type="ECO:0000313" key="8">
    <source>
        <dbReference type="Proteomes" id="UP000009284"/>
    </source>
</evidence>
<dbReference type="EMBL" id="CP003059">
    <property type="protein sequence ID" value="AEP37307.1"/>
    <property type="molecule type" value="Genomic_DNA"/>
</dbReference>
<dbReference type="InterPro" id="IPR036086">
    <property type="entry name" value="ParB/Sulfiredoxin_sf"/>
</dbReference>
<dbReference type="KEGG" id="tas:TASI_1573"/>
<organism evidence="7 8">
    <name type="scientific">Taylorella asinigenitalis (strain MCE3)</name>
    <dbReference type="NCBI Taxonomy" id="1008459"/>
    <lineage>
        <taxon>Bacteria</taxon>
        <taxon>Pseudomonadati</taxon>
        <taxon>Pseudomonadota</taxon>
        <taxon>Betaproteobacteria</taxon>
        <taxon>Burkholderiales</taxon>
        <taxon>Alcaligenaceae</taxon>
        <taxon>Taylorella</taxon>
    </lineage>
</organism>
<dbReference type="InterPro" id="IPR004437">
    <property type="entry name" value="ParB/RepB/Spo0J"/>
</dbReference>
<dbReference type="GO" id="GO:0005694">
    <property type="term" value="C:chromosome"/>
    <property type="evidence" value="ECO:0007669"/>
    <property type="project" value="TreeGrafter"/>
</dbReference>
<proteinExistence type="inferred from homology"/>
<keyword evidence="2" id="KW-0159">Chromosome partition</keyword>
<dbReference type="GO" id="GO:0007059">
    <property type="term" value="P:chromosome segregation"/>
    <property type="evidence" value="ECO:0007669"/>
    <property type="project" value="UniProtKB-KW"/>
</dbReference>
<dbReference type="RefSeq" id="WP_014112192.1">
    <property type="nucleotide sequence ID" value="NC_016043.1"/>
</dbReference>
<dbReference type="GO" id="GO:0003677">
    <property type="term" value="F:DNA binding"/>
    <property type="evidence" value="ECO:0007669"/>
    <property type="project" value="UniProtKB-KW"/>
</dbReference>